<keyword evidence="1" id="KW-0472">Membrane</keyword>
<name>A0A0A9ZD42_LYGHE</name>
<proteinExistence type="predicted"/>
<keyword evidence="1" id="KW-0812">Transmembrane</keyword>
<dbReference type="EMBL" id="GBHO01000452">
    <property type="protein sequence ID" value="JAG43152.1"/>
    <property type="molecule type" value="Transcribed_RNA"/>
</dbReference>
<dbReference type="GO" id="GO:0005783">
    <property type="term" value="C:endoplasmic reticulum"/>
    <property type="evidence" value="ECO:0007669"/>
    <property type="project" value="TreeGrafter"/>
</dbReference>
<reference evidence="2" key="2">
    <citation type="submission" date="2014-07" db="EMBL/GenBank/DDBJ databases">
        <authorList>
            <person name="Hull J."/>
        </authorList>
    </citation>
    <scope>NUCLEOTIDE SEQUENCE</scope>
</reference>
<feature type="transmembrane region" description="Helical" evidence="1">
    <location>
        <begin position="80"/>
        <end position="101"/>
    </location>
</feature>
<evidence type="ECO:0000256" key="1">
    <source>
        <dbReference type="SAM" id="Phobius"/>
    </source>
</evidence>
<dbReference type="PANTHER" id="PTHR12924">
    <property type="entry name" value="TRANSLOCON-ASSOCIATED PROTEIN, ALPHA SUBUNIT"/>
    <property type="match status" value="1"/>
</dbReference>
<protein>
    <submittedName>
        <fullName evidence="2">Translocon-associated protein subunit alpha</fullName>
    </submittedName>
</protein>
<dbReference type="AlphaFoldDB" id="A0A0A9ZD42"/>
<reference evidence="2" key="1">
    <citation type="journal article" date="2014" name="PLoS ONE">
        <title>Transcriptome-Based Identification of ABC Transporters in the Western Tarnished Plant Bug Lygus hesperus.</title>
        <authorList>
            <person name="Hull J.J."/>
            <person name="Chaney K."/>
            <person name="Geib S.M."/>
            <person name="Fabrick J.A."/>
            <person name="Brent C.S."/>
            <person name="Walsh D."/>
            <person name="Lavine L.C."/>
        </authorList>
    </citation>
    <scope>NUCLEOTIDE SEQUENCE</scope>
</reference>
<sequence length="165" mass="18819">MYDATIQNFSIVRHARVVYPHETVNIRYSFTPDRYIDSGEYNLVIGLFVNNGLTNATNLMTAFNATIYIDDVIGTDVWTVFTYVIIVGFLCGVIYSAAYCFGMHKHLHQVAHATYTFMLGHVRHQSKETGNTVHTNKIEVGTSGETYDPQFVSAEHLRYREKILK</sequence>
<keyword evidence="1" id="KW-1133">Transmembrane helix</keyword>
<gene>
    <name evidence="2" type="primary">ssr1</name>
    <name evidence="2" type="ORF">CM83_28452</name>
</gene>
<evidence type="ECO:0000313" key="2">
    <source>
        <dbReference type="EMBL" id="JAG43152.1"/>
    </source>
</evidence>
<dbReference type="PANTHER" id="PTHR12924:SF0">
    <property type="entry name" value="TRANSLOCON-ASSOCIATED PROTEIN SUBUNIT ALPHA"/>
    <property type="match status" value="1"/>
</dbReference>
<accession>A0A0A9ZD42</accession>
<organism evidence="2">
    <name type="scientific">Lygus hesperus</name>
    <name type="common">Western plant bug</name>
    <dbReference type="NCBI Taxonomy" id="30085"/>
    <lineage>
        <taxon>Eukaryota</taxon>
        <taxon>Metazoa</taxon>
        <taxon>Ecdysozoa</taxon>
        <taxon>Arthropoda</taxon>
        <taxon>Hexapoda</taxon>
        <taxon>Insecta</taxon>
        <taxon>Pterygota</taxon>
        <taxon>Neoptera</taxon>
        <taxon>Paraneoptera</taxon>
        <taxon>Hemiptera</taxon>
        <taxon>Heteroptera</taxon>
        <taxon>Panheteroptera</taxon>
        <taxon>Cimicomorpha</taxon>
        <taxon>Miridae</taxon>
        <taxon>Mirini</taxon>
        <taxon>Lygus</taxon>
    </lineage>
</organism>